<proteinExistence type="predicted"/>
<evidence type="ECO:0000313" key="1">
    <source>
        <dbReference type="EMBL" id="CAN0148680.1"/>
    </source>
</evidence>
<dbReference type="Proteomes" id="UP001162501">
    <property type="component" value="Chromosome 21"/>
</dbReference>
<name>A0AC59Z1D4_RANTA</name>
<protein>
    <submittedName>
        <fullName evidence="1">Uncharacterized protein</fullName>
    </submittedName>
</protein>
<dbReference type="EMBL" id="OX596105">
    <property type="protein sequence ID" value="CAN0148680.1"/>
    <property type="molecule type" value="Genomic_DNA"/>
</dbReference>
<reference evidence="1" key="2">
    <citation type="submission" date="2025-03" db="EMBL/GenBank/DDBJ databases">
        <authorList>
            <consortium name="ELIXIR-Norway"/>
            <consortium name="Elixir Norway"/>
        </authorList>
    </citation>
    <scope>NUCLEOTIDE SEQUENCE</scope>
</reference>
<sequence length="196" mass="20899">MAPPPCRPSGRAPLPELHPSRYRSHIPRTSRPLRLSAARPPPLSCPAPVSAASPDLNLPQSRPASRTPPPPPPRPVRDPLVRPPPLLSSAFSLAPRVEASVDPCARSWISASPLGSSTPQLPTPQLGVHPAACIFGIKQSRLVWRVPEGGGELADCSNSRRDTIVGSPEHRLLSVRPEQPLLSGARRKGSSEARTS</sequence>
<evidence type="ECO:0000313" key="2">
    <source>
        <dbReference type="Proteomes" id="UP001162501"/>
    </source>
</evidence>
<accession>A0AC59Z1D4</accession>
<reference evidence="1" key="1">
    <citation type="submission" date="2023-05" db="EMBL/GenBank/DDBJ databases">
        <authorList>
            <consortium name="ELIXIR-Norway"/>
        </authorList>
    </citation>
    <scope>NUCLEOTIDE SEQUENCE</scope>
</reference>
<organism evidence="1 2">
    <name type="scientific">Rangifer tarandus platyrhynchus</name>
    <name type="common">Svalbard reindeer</name>
    <dbReference type="NCBI Taxonomy" id="3082113"/>
    <lineage>
        <taxon>Eukaryota</taxon>
        <taxon>Metazoa</taxon>
        <taxon>Chordata</taxon>
        <taxon>Craniata</taxon>
        <taxon>Vertebrata</taxon>
        <taxon>Euteleostomi</taxon>
        <taxon>Mammalia</taxon>
        <taxon>Eutheria</taxon>
        <taxon>Laurasiatheria</taxon>
        <taxon>Artiodactyla</taxon>
        <taxon>Ruminantia</taxon>
        <taxon>Pecora</taxon>
        <taxon>Cervidae</taxon>
        <taxon>Odocoileinae</taxon>
        <taxon>Rangifer</taxon>
    </lineage>
</organism>
<gene>
    <name evidence="1" type="ORF">MRATA1EN22A_LOCUS12789</name>
</gene>